<dbReference type="EMBL" id="BMPF01000009">
    <property type="protein sequence ID" value="GGL45192.1"/>
    <property type="molecule type" value="Genomic_DNA"/>
</dbReference>
<dbReference type="Proteomes" id="UP000628840">
    <property type="component" value="Unassembled WGS sequence"/>
</dbReference>
<dbReference type="AlphaFoldDB" id="A0A830F6Z0"/>
<evidence type="ECO:0000313" key="1">
    <source>
        <dbReference type="EMBL" id="GGL45192.1"/>
    </source>
</evidence>
<sequence length="51" mass="5589">MEDLGAERSHGAGLNWMHRLADSGCDPPEAQPKLVAVDETAVKINGEWSWL</sequence>
<evidence type="ECO:0000313" key="2">
    <source>
        <dbReference type="Proteomes" id="UP000628840"/>
    </source>
</evidence>
<comment type="caution">
    <text evidence="1">The sequence shown here is derived from an EMBL/GenBank/DDBJ whole genome shotgun (WGS) entry which is preliminary data.</text>
</comment>
<gene>
    <name evidence="1" type="ORF">GCM10009037_30770</name>
</gene>
<name>A0A830F6Z0_9EURY</name>
<keyword evidence="2" id="KW-1185">Reference proteome</keyword>
<reference evidence="1 2" key="1">
    <citation type="journal article" date="2019" name="Int. J. Syst. Evol. Microbiol.">
        <title>The Global Catalogue of Microorganisms (GCM) 10K type strain sequencing project: providing services to taxonomists for standard genome sequencing and annotation.</title>
        <authorList>
            <consortium name="The Broad Institute Genomics Platform"/>
            <consortium name="The Broad Institute Genome Sequencing Center for Infectious Disease"/>
            <person name="Wu L."/>
            <person name="Ma J."/>
        </authorList>
    </citation>
    <scope>NUCLEOTIDE SEQUENCE [LARGE SCALE GENOMIC DNA]</scope>
    <source>
        <strain evidence="1 2">JCM 19585</strain>
    </source>
</reference>
<proteinExistence type="predicted"/>
<organism evidence="1 2">
    <name type="scientific">Halarchaeum grantii</name>
    <dbReference type="NCBI Taxonomy" id="1193105"/>
    <lineage>
        <taxon>Archaea</taxon>
        <taxon>Methanobacteriati</taxon>
        <taxon>Methanobacteriota</taxon>
        <taxon>Stenosarchaea group</taxon>
        <taxon>Halobacteria</taxon>
        <taxon>Halobacteriales</taxon>
        <taxon>Halobacteriaceae</taxon>
    </lineage>
</organism>
<evidence type="ECO:0008006" key="3">
    <source>
        <dbReference type="Google" id="ProtNLM"/>
    </source>
</evidence>
<protein>
    <recommendedName>
        <fullName evidence="3">Transposase</fullName>
    </recommendedName>
</protein>
<accession>A0A830F6Z0</accession>